<name>A0A4Y2KN88_ARAVE</name>
<dbReference type="Gene3D" id="3.30.420.10">
    <property type="entry name" value="Ribonuclease H-like superfamily/Ribonuclease H"/>
    <property type="match status" value="1"/>
</dbReference>
<reference evidence="1 2" key="1">
    <citation type="journal article" date="2019" name="Sci. Rep.">
        <title>Orb-weaving spider Araneus ventricosus genome elucidates the spidroin gene catalogue.</title>
        <authorList>
            <person name="Kono N."/>
            <person name="Nakamura H."/>
            <person name="Ohtoshi R."/>
            <person name="Moran D.A.P."/>
            <person name="Shinohara A."/>
            <person name="Yoshida Y."/>
            <person name="Fujiwara M."/>
            <person name="Mori M."/>
            <person name="Tomita M."/>
            <person name="Arakawa K."/>
        </authorList>
    </citation>
    <scope>NUCLEOTIDE SEQUENCE [LARGE SCALE GENOMIC DNA]</scope>
</reference>
<protein>
    <submittedName>
        <fullName evidence="1">Uncharacterized protein</fullName>
    </submittedName>
</protein>
<proteinExistence type="predicted"/>
<dbReference type="CDD" id="cd09276">
    <property type="entry name" value="Rnase_HI_RT_non_LTR"/>
    <property type="match status" value="1"/>
</dbReference>
<dbReference type="Proteomes" id="UP000499080">
    <property type="component" value="Unassembled WGS sequence"/>
</dbReference>
<dbReference type="SUPFAM" id="SSF53098">
    <property type="entry name" value="Ribonuclease H-like"/>
    <property type="match status" value="1"/>
</dbReference>
<keyword evidence="2" id="KW-1185">Reference proteome</keyword>
<dbReference type="OrthoDB" id="6436830at2759"/>
<comment type="caution">
    <text evidence="1">The sequence shown here is derived from an EMBL/GenBank/DDBJ whole genome shotgun (WGS) entry which is preliminary data.</text>
</comment>
<dbReference type="InterPro" id="IPR012337">
    <property type="entry name" value="RNaseH-like_sf"/>
</dbReference>
<organism evidence="1 2">
    <name type="scientific">Araneus ventricosus</name>
    <name type="common">Orbweaver spider</name>
    <name type="synonym">Epeira ventricosa</name>
    <dbReference type="NCBI Taxonomy" id="182803"/>
    <lineage>
        <taxon>Eukaryota</taxon>
        <taxon>Metazoa</taxon>
        <taxon>Ecdysozoa</taxon>
        <taxon>Arthropoda</taxon>
        <taxon>Chelicerata</taxon>
        <taxon>Arachnida</taxon>
        <taxon>Araneae</taxon>
        <taxon>Araneomorphae</taxon>
        <taxon>Entelegynae</taxon>
        <taxon>Araneoidea</taxon>
        <taxon>Araneidae</taxon>
        <taxon>Araneus</taxon>
    </lineage>
</organism>
<evidence type="ECO:0000313" key="2">
    <source>
        <dbReference type="Proteomes" id="UP000499080"/>
    </source>
</evidence>
<sequence>MISNEAAFAISGFPPIDIFIVHNKDFKIETKTFNANNHDVCLHVSKIPHPSERPPINLVTYYENIEDNFPLVCFRADSKINSKVGLEFVVFQDHIETEVHQFRIRDERNVFQAVLLCIAQAVNWIRTSANFSFNFLIWSDSLSSLYALNCINSPNRLIIKSQINLSFLQGRGVKVFFSFVRGHIGIYGNRRADWLRKEATKLIDLVPMTVPKFLLQKSFQGTCYF</sequence>
<dbReference type="EMBL" id="BGPR01004854">
    <property type="protein sequence ID" value="GBN04054.1"/>
    <property type="molecule type" value="Genomic_DNA"/>
</dbReference>
<dbReference type="GO" id="GO:0003676">
    <property type="term" value="F:nucleic acid binding"/>
    <property type="evidence" value="ECO:0007669"/>
    <property type="project" value="InterPro"/>
</dbReference>
<dbReference type="InterPro" id="IPR036397">
    <property type="entry name" value="RNaseH_sf"/>
</dbReference>
<accession>A0A4Y2KN88</accession>
<evidence type="ECO:0000313" key="1">
    <source>
        <dbReference type="EMBL" id="GBN04054.1"/>
    </source>
</evidence>
<gene>
    <name evidence="1" type="ORF">AVEN_259791_1</name>
</gene>
<dbReference type="AlphaFoldDB" id="A0A4Y2KN88"/>